<dbReference type="GO" id="GO:0009099">
    <property type="term" value="P:L-valine biosynthetic process"/>
    <property type="evidence" value="ECO:0007669"/>
    <property type="project" value="UniProtKB-UniRule"/>
</dbReference>
<evidence type="ECO:0000256" key="13">
    <source>
        <dbReference type="ARBA" id="ARBA00029437"/>
    </source>
</evidence>
<feature type="domain" description="Dihydroxy-acid/6-phosphogluconate dehydratase C-terminal" evidence="17">
    <location>
        <begin position="410"/>
        <end position="608"/>
    </location>
</feature>
<evidence type="ECO:0000256" key="10">
    <source>
        <dbReference type="ARBA" id="ARBA00023304"/>
    </source>
</evidence>
<evidence type="ECO:0000256" key="11">
    <source>
        <dbReference type="ARBA" id="ARBA00029304"/>
    </source>
</evidence>
<dbReference type="SUPFAM" id="SSF52016">
    <property type="entry name" value="LeuD/IlvD-like"/>
    <property type="match status" value="1"/>
</dbReference>
<dbReference type="PANTHER" id="PTHR43661:SF3">
    <property type="entry name" value="D-XYLONATE DEHYDRATASE YAGF-RELATED"/>
    <property type="match status" value="1"/>
</dbReference>
<evidence type="ECO:0000313" key="19">
    <source>
        <dbReference type="Proteomes" id="UP000515512"/>
    </source>
</evidence>
<dbReference type="InterPro" id="IPR004404">
    <property type="entry name" value="DihydroxyA_deHydtase"/>
</dbReference>
<evidence type="ECO:0000256" key="4">
    <source>
        <dbReference type="ARBA" id="ARBA00022714"/>
    </source>
</evidence>
<dbReference type="SUPFAM" id="SSF143975">
    <property type="entry name" value="IlvD/EDD N-terminal domain-like"/>
    <property type="match status" value="1"/>
</dbReference>
<comment type="cofactor">
    <cofactor evidence="15">
        <name>[2Fe-2S] cluster</name>
        <dbReference type="ChEBI" id="CHEBI:190135"/>
    </cofactor>
    <text evidence="15">Binds 1 [2Fe-2S] cluster per subunit. This cluster acts as a Lewis acid cofactor.</text>
</comment>
<dbReference type="Gene3D" id="3.50.30.80">
    <property type="entry name" value="IlvD/EDD C-terminal domain-like"/>
    <property type="match status" value="1"/>
</dbReference>
<comment type="pathway">
    <text evidence="13 15">Amino-acid biosynthesis; L-isoleucine biosynthesis; L-isoleucine from 2-oxobutanoate: step 3/4.</text>
</comment>
<dbReference type="UniPathway" id="UPA00049">
    <property type="reaction ID" value="UER00061"/>
</dbReference>
<dbReference type="EMBL" id="CP059399">
    <property type="protein sequence ID" value="QLY30013.1"/>
    <property type="molecule type" value="Genomic_DNA"/>
</dbReference>
<dbReference type="InterPro" id="IPR056740">
    <property type="entry name" value="ILV_EDD_C"/>
</dbReference>
<comment type="similarity">
    <text evidence="2 15">Belongs to the IlvD/Edd family.</text>
</comment>
<dbReference type="InterPro" id="IPR000581">
    <property type="entry name" value="ILV_EDD_N"/>
</dbReference>
<dbReference type="GO" id="GO:0005829">
    <property type="term" value="C:cytosol"/>
    <property type="evidence" value="ECO:0007669"/>
    <property type="project" value="TreeGrafter"/>
</dbReference>
<evidence type="ECO:0000259" key="17">
    <source>
        <dbReference type="Pfam" id="PF24877"/>
    </source>
</evidence>
<sequence length="613" mass="64526">MPPLRSRTTTAGRNAAGARALWRATGLTDSDFGKPIVAIANSYTQFVPGHVHLKDVGEIVAEAVRAAGGVPREFHTIAVDDGIAMGHGGMLYSLPSREIIADSVEYMANAHTADALVCISNCDKITPGMLNAAMRLNIPAVFVSGGPMEAGKAVVVGGVAQAPTDLITAISASASSTVTDEGLTEVERSACPTCGSCSGMFTANSMNCLTEALGLSLPGNGSTLATHAARRALFEKAGRVIVDIANRWYRDDDASVLPRNVANVKAFHNAMALDVAMGGSTNTVLHTLAAAQEGEIDFDLQSIDEISRRVPCLSKVSPNSDYHMEDVHRAGGIPAILGELRRAGLLETDVTTVHTKSFDEWLDNWDIRGGKATEEALELFHAAPGGVRTTEPFSTENRWSSLDTDQEGGCIRDVPHAYTVEGGLCVLRGNIAPDGAILKTAGIDEDLFTFEGPAVVVESQEAAVSAILGKQIKPGDVVVVRYEGPSGGPGMQEMLHPTAFLKGAGLGKQCALITDGRFSGGTSGLSIGHISPEAASGGTIGLIENGDRIRIDVHTRALELLVPEEVLAERRAKMEASERPWQPVDRVRPVTTALRAYAALATSADKGAVRRVP</sequence>
<feature type="domain" description="Dihydroxy-acid/6-phosphogluconate dehydratase N-terminal" evidence="16">
    <location>
        <begin position="34"/>
        <end position="360"/>
    </location>
</feature>
<evidence type="ECO:0000256" key="9">
    <source>
        <dbReference type="ARBA" id="ARBA00023239"/>
    </source>
</evidence>
<organism evidence="18 19">
    <name type="scientific">Nocardia huaxiensis</name>
    <dbReference type="NCBI Taxonomy" id="2755382"/>
    <lineage>
        <taxon>Bacteria</taxon>
        <taxon>Bacillati</taxon>
        <taxon>Actinomycetota</taxon>
        <taxon>Actinomycetes</taxon>
        <taxon>Mycobacteriales</taxon>
        <taxon>Nocardiaceae</taxon>
        <taxon>Nocardia</taxon>
    </lineage>
</organism>
<dbReference type="UniPathway" id="UPA00047">
    <property type="reaction ID" value="UER00057"/>
</dbReference>
<comment type="function">
    <text evidence="15">Functions in the biosynthesis of branched-chain amino acids. Catalyzes the dehydration of (2R,3R)-2,3-dihydroxy-3-methylpentanoate (2,3-dihydroxy-3-methylvalerate) into 2-oxo-3-methylpentanoate (2-oxo-3-methylvalerate) and of (2R)-2,3-dihydroxy-3-methylbutanoate (2,3-dihydroxyisovalerate) into 2-oxo-3-methylbutanoate (2-oxoisovalerate), the penultimate precursor to L-isoleucine and L-valine, respectively.</text>
</comment>
<evidence type="ECO:0000256" key="5">
    <source>
        <dbReference type="ARBA" id="ARBA00022723"/>
    </source>
</evidence>
<keyword evidence="8 15" id="KW-0411">Iron-sulfur</keyword>
<feature type="modified residue" description="N6-carboxylysine" evidence="15">
    <location>
        <position position="124"/>
    </location>
</feature>
<dbReference type="InterPro" id="IPR037237">
    <property type="entry name" value="IlvD/EDD_N"/>
</dbReference>
<keyword evidence="5 15" id="KW-0479">Metal-binding</keyword>
<comment type="catalytic activity">
    <reaction evidence="11">
        <text>(2R)-2,3-dihydroxy-3-methylbutanoate = 3-methyl-2-oxobutanoate + H2O</text>
        <dbReference type="Rhea" id="RHEA:24809"/>
        <dbReference type="ChEBI" id="CHEBI:11851"/>
        <dbReference type="ChEBI" id="CHEBI:15377"/>
        <dbReference type="ChEBI" id="CHEBI:49072"/>
        <dbReference type="EC" id="4.2.1.9"/>
    </reaction>
    <physiologicalReaction direction="left-to-right" evidence="11">
        <dbReference type="Rhea" id="RHEA:24810"/>
    </physiologicalReaction>
</comment>
<gene>
    <name evidence="15 18" type="primary">ilvD</name>
    <name evidence="18" type="ORF">H0264_33250</name>
</gene>
<comment type="caution">
    <text evidence="15">Lacks conserved residue(s) required for the propagation of feature annotation.</text>
</comment>
<keyword evidence="7 15" id="KW-0408">Iron</keyword>
<accession>A0A7D6V9Z6</accession>
<dbReference type="GO" id="GO:0051537">
    <property type="term" value="F:2 iron, 2 sulfur cluster binding"/>
    <property type="evidence" value="ECO:0007669"/>
    <property type="project" value="UniProtKB-UniRule"/>
</dbReference>
<evidence type="ECO:0000259" key="16">
    <source>
        <dbReference type="Pfam" id="PF00920"/>
    </source>
</evidence>
<evidence type="ECO:0000256" key="7">
    <source>
        <dbReference type="ARBA" id="ARBA00023004"/>
    </source>
</evidence>
<comment type="subunit">
    <text evidence="15">Homodimer.</text>
</comment>
<comment type="pathway">
    <text evidence="12 15">Amino-acid biosynthesis; L-valine biosynthesis; L-valine from pyruvate: step 3/4.</text>
</comment>
<dbReference type="PROSITE" id="PS00887">
    <property type="entry name" value="ILVD_EDD_2"/>
    <property type="match status" value="1"/>
</dbReference>
<comment type="cofactor">
    <cofactor evidence="1 15">
        <name>Mg(2+)</name>
        <dbReference type="ChEBI" id="CHEBI:18420"/>
    </cofactor>
</comment>
<proteinExistence type="inferred from homology"/>
<evidence type="ECO:0000313" key="18">
    <source>
        <dbReference type="EMBL" id="QLY30013.1"/>
    </source>
</evidence>
<keyword evidence="4 15" id="KW-0001">2Fe-2S</keyword>
<evidence type="ECO:0000256" key="6">
    <source>
        <dbReference type="ARBA" id="ARBA00022842"/>
    </source>
</evidence>
<keyword evidence="10 15" id="KW-0100">Branched-chain amino acid biosynthesis</keyword>
<reference evidence="18 19" key="1">
    <citation type="submission" date="2020-07" db="EMBL/GenBank/DDBJ databases">
        <authorList>
            <person name="Zhuang K."/>
            <person name="Ran Y."/>
        </authorList>
    </citation>
    <scope>NUCLEOTIDE SEQUENCE [LARGE SCALE GENOMIC DNA]</scope>
    <source>
        <strain evidence="18 19">WCH-YHL-001</strain>
    </source>
</reference>
<protein>
    <recommendedName>
        <fullName evidence="14 15">Dihydroxy-acid dehydratase</fullName>
        <shortName evidence="15">DAD</shortName>
        <ecNumber evidence="14 15">4.2.1.9</ecNumber>
    </recommendedName>
</protein>
<evidence type="ECO:0000256" key="1">
    <source>
        <dbReference type="ARBA" id="ARBA00001946"/>
    </source>
</evidence>
<dbReference type="KEGG" id="nhu:H0264_33250"/>
<dbReference type="PROSITE" id="PS00886">
    <property type="entry name" value="ILVD_EDD_1"/>
    <property type="match status" value="1"/>
</dbReference>
<keyword evidence="9 15" id="KW-0456">Lyase</keyword>
<dbReference type="NCBIfam" id="NF009103">
    <property type="entry name" value="PRK12448.1"/>
    <property type="match status" value="1"/>
</dbReference>
<dbReference type="Pfam" id="PF24877">
    <property type="entry name" value="ILV_EDD_C"/>
    <property type="match status" value="1"/>
</dbReference>
<dbReference type="Proteomes" id="UP000515512">
    <property type="component" value="Chromosome"/>
</dbReference>
<dbReference type="InterPro" id="IPR042096">
    <property type="entry name" value="Dihydro-acid_dehy_C"/>
</dbReference>
<feature type="binding site" evidence="15">
    <location>
        <position position="81"/>
    </location>
    <ligand>
        <name>Mg(2+)</name>
        <dbReference type="ChEBI" id="CHEBI:18420"/>
    </ligand>
</feature>
<comment type="catalytic activity">
    <reaction evidence="15">
        <text>(2R,3R)-2,3-dihydroxy-3-methylpentanoate = (S)-3-methyl-2-oxopentanoate + H2O</text>
        <dbReference type="Rhea" id="RHEA:27694"/>
        <dbReference type="ChEBI" id="CHEBI:15377"/>
        <dbReference type="ChEBI" id="CHEBI:35146"/>
        <dbReference type="ChEBI" id="CHEBI:49258"/>
        <dbReference type="EC" id="4.2.1.9"/>
    </reaction>
</comment>
<feature type="binding site" evidence="15">
    <location>
        <position position="493"/>
    </location>
    <ligand>
        <name>Mg(2+)</name>
        <dbReference type="ChEBI" id="CHEBI:18420"/>
    </ligand>
</feature>
<evidence type="ECO:0000256" key="2">
    <source>
        <dbReference type="ARBA" id="ARBA00006486"/>
    </source>
</evidence>
<dbReference type="EC" id="4.2.1.9" evidence="14 15"/>
<dbReference type="GO" id="GO:0009097">
    <property type="term" value="P:isoleucine biosynthetic process"/>
    <property type="evidence" value="ECO:0007669"/>
    <property type="project" value="UniProtKB-UniRule"/>
</dbReference>
<dbReference type="InterPro" id="IPR020558">
    <property type="entry name" value="DiOHA_6PGluconate_deHydtase_CS"/>
</dbReference>
<evidence type="ECO:0000256" key="12">
    <source>
        <dbReference type="ARBA" id="ARBA00029436"/>
    </source>
</evidence>
<dbReference type="Pfam" id="PF00920">
    <property type="entry name" value="ILVD_EDD_N"/>
    <property type="match status" value="1"/>
</dbReference>
<feature type="binding site" description="via carbamate group" evidence="15">
    <location>
        <position position="124"/>
    </location>
    <ligand>
        <name>Mg(2+)</name>
        <dbReference type="ChEBI" id="CHEBI:18420"/>
    </ligand>
</feature>
<dbReference type="PANTHER" id="PTHR43661">
    <property type="entry name" value="D-XYLONATE DEHYDRATASE"/>
    <property type="match status" value="1"/>
</dbReference>
<evidence type="ECO:0000256" key="15">
    <source>
        <dbReference type="HAMAP-Rule" id="MF_00012"/>
    </source>
</evidence>
<dbReference type="GO" id="GO:0004160">
    <property type="term" value="F:dihydroxy-acid dehydratase activity"/>
    <property type="evidence" value="ECO:0007669"/>
    <property type="project" value="UniProtKB-UniRule"/>
</dbReference>
<dbReference type="GO" id="GO:0000287">
    <property type="term" value="F:magnesium ion binding"/>
    <property type="evidence" value="ECO:0007669"/>
    <property type="project" value="UniProtKB-UniRule"/>
</dbReference>
<dbReference type="RefSeq" id="WP_181581212.1">
    <property type="nucleotide sequence ID" value="NZ_CP059399.1"/>
</dbReference>
<evidence type="ECO:0000256" key="14">
    <source>
        <dbReference type="ARBA" id="ARBA00029490"/>
    </source>
</evidence>
<dbReference type="NCBIfam" id="TIGR00110">
    <property type="entry name" value="ilvD"/>
    <property type="match status" value="1"/>
</dbReference>
<feature type="active site" description="Proton acceptor" evidence="15">
    <location>
        <position position="519"/>
    </location>
</feature>
<dbReference type="FunFam" id="3.50.30.80:FF:000001">
    <property type="entry name" value="Dihydroxy-acid dehydratase"/>
    <property type="match status" value="1"/>
</dbReference>
<keyword evidence="6 15" id="KW-0460">Magnesium</keyword>
<feature type="binding site" evidence="15">
    <location>
        <position position="123"/>
    </location>
    <ligand>
        <name>Mg(2+)</name>
        <dbReference type="ChEBI" id="CHEBI:18420"/>
    </ligand>
</feature>
<name>A0A7D6V9Z6_9NOCA</name>
<keyword evidence="3 15" id="KW-0028">Amino-acid biosynthesis</keyword>
<dbReference type="HAMAP" id="MF_00012">
    <property type="entry name" value="IlvD"/>
    <property type="match status" value="1"/>
</dbReference>
<evidence type="ECO:0000256" key="3">
    <source>
        <dbReference type="ARBA" id="ARBA00022605"/>
    </source>
</evidence>
<evidence type="ECO:0000256" key="8">
    <source>
        <dbReference type="ARBA" id="ARBA00023014"/>
    </source>
</evidence>
<keyword evidence="19" id="KW-1185">Reference proteome</keyword>
<dbReference type="AlphaFoldDB" id="A0A7D6V9Z6"/>